<dbReference type="GO" id="GO:0007165">
    <property type="term" value="P:signal transduction"/>
    <property type="evidence" value="ECO:0007669"/>
    <property type="project" value="InterPro"/>
</dbReference>
<reference evidence="4" key="1">
    <citation type="submission" date="2017-05" db="UniProtKB">
        <authorList>
            <consortium name="EnsemblMetazoa"/>
        </authorList>
    </citation>
    <scope>IDENTIFICATION</scope>
</reference>
<dbReference type="SUPFAM" id="SSF47986">
    <property type="entry name" value="DEATH domain"/>
    <property type="match status" value="1"/>
</dbReference>
<dbReference type="InterPro" id="IPR000488">
    <property type="entry name" value="Death_dom"/>
</dbReference>
<dbReference type="GO" id="GO:0008832">
    <property type="term" value="F:dGTPase activity"/>
    <property type="evidence" value="ECO:0007669"/>
    <property type="project" value="TreeGrafter"/>
</dbReference>
<dbReference type="GO" id="GO:0006203">
    <property type="term" value="P:dGTP catabolic process"/>
    <property type="evidence" value="ECO:0007669"/>
    <property type="project" value="TreeGrafter"/>
</dbReference>
<dbReference type="EnsemblMetazoa" id="Aqu2.1.14193_001">
    <property type="protein sequence ID" value="Aqu2.1.14193_001"/>
    <property type="gene ID" value="Aqu2.1.14193"/>
</dbReference>
<dbReference type="InterPro" id="IPR011029">
    <property type="entry name" value="DEATH-like_dom_sf"/>
</dbReference>
<dbReference type="Gene3D" id="1.10.533.10">
    <property type="entry name" value="Death Domain, Fas"/>
    <property type="match status" value="1"/>
</dbReference>
<dbReference type="CDD" id="cd01670">
    <property type="entry name" value="Death"/>
    <property type="match status" value="1"/>
</dbReference>
<evidence type="ECO:0000256" key="1">
    <source>
        <dbReference type="ARBA" id="ARBA00005776"/>
    </source>
</evidence>
<dbReference type="eggNOG" id="KOG2681">
    <property type="taxonomic scope" value="Eukaryota"/>
</dbReference>
<accession>A0A1X7THI8</accession>
<dbReference type="AlphaFoldDB" id="A0A1X7THI8"/>
<dbReference type="InParanoid" id="A0A1X7THI8"/>
<dbReference type="InterPro" id="IPR003607">
    <property type="entry name" value="HD/PDEase_dom"/>
</dbReference>
<dbReference type="PROSITE" id="PS50017">
    <property type="entry name" value="DEATH_DOMAIN"/>
    <property type="match status" value="1"/>
</dbReference>
<feature type="domain" description="Death" evidence="3">
    <location>
        <begin position="36"/>
        <end position="113"/>
    </location>
</feature>
<dbReference type="PANTHER" id="PTHR11373">
    <property type="entry name" value="DEOXYNUCLEOSIDE TRIPHOSPHATE TRIPHOSPHOHYDROLASE"/>
    <property type="match status" value="1"/>
</dbReference>
<protein>
    <recommendedName>
        <fullName evidence="3">Death domain-containing protein</fullName>
    </recommendedName>
</protein>
<dbReference type="GO" id="GO:0005634">
    <property type="term" value="C:nucleus"/>
    <property type="evidence" value="ECO:0007669"/>
    <property type="project" value="TreeGrafter"/>
</dbReference>
<sequence>MGTILSSPAQAEPPNQMTTDDLAKVLQLLRRHGYSGVSYYNLGLYLGLSSATLDIITGNNRNDTEGCLRESLKAWLKKADDVVKKGGPTVFSLVSALRKLGENGVADEMLVMEKHPACRILARYSSNQSLVSALPQMVLMLHTEMHIVCAKKEEDMLLIEILKAVCIDFNMLEVFARILLQYRVTIDIGNIIMREYRKVYYCGETKQLEISLPPSITSKFKSMRMKLSFTFDKVESIIKACPPSTLDKIKNSLIYYSEDLKPQVVQCDNAHDILELVRKDSSLDDIEMLKAIVNELGIEEAKVAIQKYSEAIEEFSKTELSKCLNEKFSYASPLQCERITIVIDRNTDECTLNDVRRLSANIFDELSPNVRLNVVRDENSFTITCSFPLILSEQLITAALNNIDVLKENKVKRLTIGYCTVYEVKDTSTATTTEIDEYTSSLTTSSGLMKQLMLSLSVQLIDRTEEVKNLEGTKKMVQQLQKELKEKEGDMQQEQEKQQNVWKTSRKEKIPLIFQDDIYDDIIIDDQLIIQIVQTQQFQRLKNIKMLGYTYQNMPRANYSRYQHSIGMYYLAGEYVKQLQKRQPELNITDSDVLCVQIAALCYNLGHGPFSHTFQMFLDEENKFDKPWKNVSEASVKIFEYMLEDNEHLTYFLTVSLEEYMEDIAFIKELIQGSGYEQRKDKRFLYEIVYDKRSGLDVSMIDSTMRDAKVLGKNIIFKWKVNFNQDLETYNDLFRTRHTLFRELYYTRKSRIAALMIKRILVKSNQIPIIKDTVMHHLQIYYRRVTISEATKNISAYTQLNDSILNNIELLVEDTEVQVLLNCLDSVNKVIGQIGYVTPTDDWNTDRIKQHIIGSIKSCDITDDLIIDPIKNGYENWESLTKYYYTSDDKTGQWTHEWAQPQNPAKPVRIFLVSGDRDLIREVQKALQELINDEKLEPGEIYPDEDNCDLMPLLKGDGAKEPKGNGASEQLRFPGVDSLGIISAII</sequence>
<keyword evidence="2" id="KW-0175">Coiled coil</keyword>
<feature type="coiled-coil region" evidence="2">
    <location>
        <begin position="463"/>
        <end position="497"/>
    </location>
</feature>
<dbReference type="SUPFAM" id="SSF109604">
    <property type="entry name" value="HD-domain/PDEase-like"/>
    <property type="match status" value="1"/>
</dbReference>
<dbReference type="PANTHER" id="PTHR11373:SF4">
    <property type="entry name" value="DEOXYNUCLEOSIDE TRIPHOSPHATE TRIPHOSPHOHYDROLASE SAMHD1"/>
    <property type="match status" value="1"/>
</dbReference>
<evidence type="ECO:0000256" key="2">
    <source>
        <dbReference type="SAM" id="Coils"/>
    </source>
</evidence>
<name>A0A1X7THI8_AMPQE</name>
<dbReference type="InterPro" id="IPR050135">
    <property type="entry name" value="dGTPase-like"/>
</dbReference>
<evidence type="ECO:0000313" key="4">
    <source>
        <dbReference type="EnsemblMetazoa" id="Aqu2.1.14193_001"/>
    </source>
</evidence>
<proteinExistence type="inferred from homology"/>
<evidence type="ECO:0000259" key="3">
    <source>
        <dbReference type="PROSITE" id="PS50017"/>
    </source>
</evidence>
<organism evidence="4">
    <name type="scientific">Amphimedon queenslandica</name>
    <name type="common">Sponge</name>
    <dbReference type="NCBI Taxonomy" id="400682"/>
    <lineage>
        <taxon>Eukaryota</taxon>
        <taxon>Metazoa</taxon>
        <taxon>Porifera</taxon>
        <taxon>Demospongiae</taxon>
        <taxon>Heteroscleromorpha</taxon>
        <taxon>Haplosclerida</taxon>
        <taxon>Niphatidae</taxon>
        <taxon>Amphimedon</taxon>
    </lineage>
</organism>
<dbReference type="OrthoDB" id="9991235at2759"/>
<dbReference type="Gene3D" id="1.10.3210.10">
    <property type="entry name" value="Hypothetical protein af1432"/>
    <property type="match status" value="1"/>
</dbReference>
<dbReference type="CDD" id="cd00077">
    <property type="entry name" value="HDc"/>
    <property type="match status" value="1"/>
</dbReference>
<comment type="similarity">
    <text evidence="1">Belongs to the SAMHD1 family.</text>
</comment>